<evidence type="ECO:0000256" key="1">
    <source>
        <dbReference type="PROSITE-ProRule" id="PRU00175"/>
    </source>
</evidence>
<dbReference type="Proteomes" id="UP000266841">
    <property type="component" value="Unassembled WGS sequence"/>
</dbReference>
<dbReference type="Pfam" id="PF13639">
    <property type="entry name" value="zf-RING_2"/>
    <property type="match status" value="1"/>
</dbReference>
<feature type="compositionally biased region" description="Gly residues" evidence="2">
    <location>
        <begin position="1"/>
        <end position="12"/>
    </location>
</feature>
<gene>
    <name evidence="4" type="ORF">THAOC_32883</name>
</gene>
<evidence type="ECO:0000256" key="2">
    <source>
        <dbReference type="SAM" id="MobiDB-lite"/>
    </source>
</evidence>
<dbReference type="EMBL" id="AGNL01045978">
    <property type="protein sequence ID" value="EJK48332.1"/>
    <property type="molecule type" value="Genomic_DNA"/>
</dbReference>
<sequence length="958" mass="107211">MSADNGGLGGLLQPGDGMNDDPNTDPSTLRFAVGNLVIYKRKDGWQEGEIFRVAQLLTLGDRRQRIAYLVWPLCYLPDDEMGTEWVYTDSDECIRPRPEDKTPDPANFRPLLTVPEDPMYFLYTNTEKFDAQCSDGPRVADVLGGRENPDGSVSMNLKGRKVKTAMLNIPGNVHGVDGYTAMIFSVNNISTRKSGPAMTDPMVHFESIVPPERSLAQLEKAAKTSNDKMLQLADALMLGCKGWPRDPYRACNLYRAAAWGCSEEEQMTVRYDSIPVGPPEALLAVCGTNIAMLRQKAGIPLDKPCMPRIWMAEGLKSDENMEALRQICFWVSQALKLHGHVTPLALTMAQGIQDIRFLTDARVTDEIKEHCEQIMKAYQCRQLEIEAENMMEQGNLPRGDASEDALAQFAPKAVEIFEGMPKANDELYIEFKPIPRPPYSMVVLMMLPAKGRIQKVVTLPDSLQACPFSQESFEYAFIRLSYDLHLGRLRTNARNRPSVFSVLDDGHGNTAFAAFLEEKLKACNTQVKLIKASKRINKKKTAKSYGTIVSGLMTTLLDIPGFLFSVGSMSDDASLAQEAFYDEAVIRSERAIGEGADINVSDKHHLQEASRWKSRGNELFQSRKFNIAVKCYSFALSHLRRVVKFDQTSYTLLGTTLSNRALCALGLADEANLTSEFRLRYTRMAIEDTETALRSSWCANVPQNIRGKLRFSRDKATARYDSLLHGAEITMSNLLWPKSETAPEETVDDILIEYGEVLVAKSLARNANEGCPICLREFSSELSKTYSVVLPCQHHAICIDCSHNIQKQSDSSRKLPRCPLCRATFGMGTLKQIPTRLIEYDEEISSLLSKLDMEIDKKISIATELMWKNKFHVASVVDAIEGSLDDQVTKNCSCEKNVWLNLRSPVADLEKSYRSLAEEQAISVDAKRVEELSIKIAKMRKELAMARAKAREILLGQM</sequence>
<dbReference type="GO" id="GO:0005737">
    <property type="term" value="C:cytoplasm"/>
    <property type="evidence" value="ECO:0007669"/>
    <property type="project" value="UniProtKB-ARBA"/>
</dbReference>
<dbReference type="AlphaFoldDB" id="K0RNK2"/>
<dbReference type="InterPro" id="IPR013083">
    <property type="entry name" value="Znf_RING/FYVE/PHD"/>
</dbReference>
<dbReference type="OrthoDB" id="8062037at2759"/>
<evidence type="ECO:0000313" key="4">
    <source>
        <dbReference type="EMBL" id="EJK48332.1"/>
    </source>
</evidence>
<protein>
    <recommendedName>
        <fullName evidence="3">RING-type domain-containing protein</fullName>
    </recommendedName>
</protein>
<comment type="caution">
    <text evidence="4">The sequence shown here is derived from an EMBL/GenBank/DDBJ whole genome shotgun (WGS) entry which is preliminary data.</text>
</comment>
<dbReference type="SUPFAM" id="SSF57850">
    <property type="entry name" value="RING/U-box"/>
    <property type="match status" value="1"/>
</dbReference>
<dbReference type="GO" id="GO:0008270">
    <property type="term" value="F:zinc ion binding"/>
    <property type="evidence" value="ECO:0007669"/>
    <property type="project" value="UniProtKB-KW"/>
</dbReference>
<dbReference type="Gene3D" id="3.30.40.10">
    <property type="entry name" value="Zinc/RING finger domain, C3HC4 (zinc finger)"/>
    <property type="match status" value="1"/>
</dbReference>
<reference evidence="4 5" key="1">
    <citation type="journal article" date="2012" name="Genome Biol.">
        <title>Genome and low-iron response of an oceanic diatom adapted to chronic iron limitation.</title>
        <authorList>
            <person name="Lommer M."/>
            <person name="Specht M."/>
            <person name="Roy A.S."/>
            <person name="Kraemer L."/>
            <person name="Andreson R."/>
            <person name="Gutowska M.A."/>
            <person name="Wolf J."/>
            <person name="Bergner S.V."/>
            <person name="Schilhabel M.B."/>
            <person name="Klostermeier U.C."/>
            <person name="Beiko R.G."/>
            <person name="Rosenstiel P."/>
            <person name="Hippler M."/>
            <person name="Laroche J."/>
        </authorList>
    </citation>
    <scope>NUCLEOTIDE SEQUENCE [LARGE SCALE GENOMIC DNA]</scope>
    <source>
        <strain evidence="4 5">CCMP1005</strain>
    </source>
</reference>
<keyword evidence="1" id="KW-0863">Zinc-finger</keyword>
<dbReference type="Gene3D" id="1.25.40.10">
    <property type="entry name" value="Tetratricopeptide repeat domain"/>
    <property type="match status" value="1"/>
</dbReference>
<accession>K0RNK2</accession>
<feature type="domain" description="RING-type" evidence="3">
    <location>
        <begin position="771"/>
        <end position="822"/>
    </location>
</feature>
<evidence type="ECO:0000259" key="3">
    <source>
        <dbReference type="PROSITE" id="PS50089"/>
    </source>
</evidence>
<keyword evidence="1" id="KW-0862">Zinc</keyword>
<dbReference type="PROSITE" id="PS50089">
    <property type="entry name" value="ZF_RING_2"/>
    <property type="match status" value="1"/>
</dbReference>
<evidence type="ECO:0000313" key="5">
    <source>
        <dbReference type="Proteomes" id="UP000266841"/>
    </source>
</evidence>
<keyword evidence="1" id="KW-0479">Metal-binding</keyword>
<feature type="region of interest" description="Disordered" evidence="2">
    <location>
        <begin position="1"/>
        <end position="26"/>
    </location>
</feature>
<dbReference type="InterPro" id="IPR001841">
    <property type="entry name" value="Znf_RING"/>
</dbReference>
<proteinExistence type="predicted"/>
<dbReference type="SMART" id="SM00184">
    <property type="entry name" value="RING"/>
    <property type="match status" value="1"/>
</dbReference>
<dbReference type="InterPro" id="IPR011990">
    <property type="entry name" value="TPR-like_helical_dom_sf"/>
</dbReference>
<name>K0RNK2_THAOC</name>
<organism evidence="4 5">
    <name type="scientific">Thalassiosira oceanica</name>
    <name type="common">Marine diatom</name>
    <dbReference type="NCBI Taxonomy" id="159749"/>
    <lineage>
        <taxon>Eukaryota</taxon>
        <taxon>Sar</taxon>
        <taxon>Stramenopiles</taxon>
        <taxon>Ochrophyta</taxon>
        <taxon>Bacillariophyta</taxon>
        <taxon>Coscinodiscophyceae</taxon>
        <taxon>Thalassiosirophycidae</taxon>
        <taxon>Thalassiosirales</taxon>
        <taxon>Thalassiosiraceae</taxon>
        <taxon>Thalassiosira</taxon>
    </lineage>
</organism>
<keyword evidence="5" id="KW-1185">Reference proteome</keyword>